<evidence type="ECO:0000256" key="1">
    <source>
        <dbReference type="SAM" id="MobiDB-lite"/>
    </source>
</evidence>
<feature type="compositionally biased region" description="Low complexity" evidence="1">
    <location>
        <begin position="530"/>
        <end position="540"/>
    </location>
</feature>
<dbReference type="Proteomes" id="UP000027222">
    <property type="component" value="Unassembled WGS sequence"/>
</dbReference>
<dbReference type="STRING" id="685588.A0A067T733"/>
<organism evidence="2 3">
    <name type="scientific">Galerina marginata (strain CBS 339.88)</name>
    <dbReference type="NCBI Taxonomy" id="685588"/>
    <lineage>
        <taxon>Eukaryota</taxon>
        <taxon>Fungi</taxon>
        <taxon>Dikarya</taxon>
        <taxon>Basidiomycota</taxon>
        <taxon>Agaricomycotina</taxon>
        <taxon>Agaricomycetes</taxon>
        <taxon>Agaricomycetidae</taxon>
        <taxon>Agaricales</taxon>
        <taxon>Agaricineae</taxon>
        <taxon>Strophariaceae</taxon>
        <taxon>Galerina</taxon>
    </lineage>
</organism>
<dbReference type="OrthoDB" id="3168445at2759"/>
<feature type="compositionally biased region" description="Basic and acidic residues" evidence="1">
    <location>
        <begin position="425"/>
        <end position="446"/>
    </location>
</feature>
<feature type="region of interest" description="Disordered" evidence="1">
    <location>
        <begin position="659"/>
        <end position="696"/>
    </location>
</feature>
<gene>
    <name evidence="2" type="ORF">GALMADRAFT_209299</name>
</gene>
<feature type="compositionally biased region" description="Polar residues" evidence="1">
    <location>
        <begin position="585"/>
        <end position="596"/>
    </location>
</feature>
<evidence type="ECO:0000313" key="3">
    <source>
        <dbReference type="Proteomes" id="UP000027222"/>
    </source>
</evidence>
<feature type="compositionally biased region" description="Low complexity" evidence="1">
    <location>
        <begin position="859"/>
        <end position="886"/>
    </location>
</feature>
<feature type="compositionally biased region" description="Low complexity" evidence="1">
    <location>
        <begin position="661"/>
        <end position="686"/>
    </location>
</feature>
<accession>A0A067T733</accession>
<feature type="compositionally biased region" description="Pro residues" evidence="1">
    <location>
        <begin position="509"/>
        <end position="522"/>
    </location>
</feature>
<feature type="region of interest" description="Disordered" evidence="1">
    <location>
        <begin position="310"/>
        <end position="332"/>
    </location>
</feature>
<feature type="region of interest" description="Disordered" evidence="1">
    <location>
        <begin position="348"/>
        <end position="368"/>
    </location>
</feature>
<name>A0A067T733_GALM3</name>
<proteinExistence type="predicted"/>
<feature type="compositionally biased region" description="Low complexity" evidence="1">
    <location>
        <begin position="614"/>
        <end position="631"/>
    </location>
</feature>
<protein>
    <submittedName>
        <fullName evidence="2">Uncharacterized protein</fullName>
    </submittedName>
</protein>
<reference evidence="3" key="1">
    <citation type="journal article" date="2014" name="Proc. Natl. Acad. Sci. U.S.A.">
        <title>Extensive sampling of basidiomycete genomes demonstrates inadequacy of the white-rot/brown-rot paradigm for wood decay fungi.</title>
        <authorList>
            <person name="Riley R."/>
            <person name="Salamov A.A."/>
            <person name="Brown D.W."/>
            <person name="Nagy L.G."/>
            <person name="Floudas D."/>
            <person name="Held B.W."/>
            <person name="Levasseur A."/>
            <person name="Lombard V."/>
            <person name="Morin E."/>
            <person name="Otillar R."/>
            <person name="Lindquist E.A."/>
            <person name="Sun H."/>
            <person name="LaButti K.M."/>
            <person name="Schmutz J."/>
            <person name="Jabbour D."/>
            <person name="Luo H."/>
            <person name="Baker S.E."/>
            <person name="Pisabarro A.G."/>
            <person name="Walton J.D."/>
            <person name="Blanchette R.A."/>
            <person name="Henrissat B."/>
            <person name="Martin F."/>
            <person name="Cullen D."/>
            <person name="Hibbett D.S."/>
            <person name="Grigoriev I.V."/>
        </authorList>
    </citation>
    <scope>NUCLEOTIDE SEQUENCE [LARGE SCALE GENOMIC DNA]</scope>
    <source>
        <strain evidence="3">CBS 339.88</strain>
    </source>
</reference>
<evidence type="ECO:0000313" key="2">
    <source>
        <dbReference type="EMBL" id="KDR78960.1"/>
    </source>
</evidence>
<feature type="region of interest" description="Disordered" evidence="1">
    <location>
        <begin position="406"/>
        <end position="631"/>
    </location>
</feature>
<feature type="region of interest" description="Disordered" evidence="1">
    <location>
        <begin position="110"/>
        <end position="129"/>
    </location>
</feature>
<dbReference type="HOGENOM" id="CLU_014567_0_0_1"/>
<feature type="region of interest" description="Disordered" evidence="1">
    <location>
        <begin position="748"/>
        <end position="886"/>
    </location>
</feature>
<dbReference type="AlphaFoldDB" id="A0A067T733"/>
<feature type="compositionally biased region" description="Polar residues" evidence="1">
    <location>
        <begin position="312"/>
        <end position="325"/>
    </location>
</feature>
<keyword evidence="3" id="KW-1185">Reference proteome</keyword>
<sequence length="916" mass="98918">MTDRARRLFIDRMSVKQRKTHISPDELSNEVCKADNKIQSQRMMEFIAVPIGSESEAETSRLLLHTSCPPGMFQSMWWRIAALSNPVFIVDVTVLYPNWKRRRILGRQGKEGYSSTAGGGRGGAPPSGSTFGTEWVELQKVESCDIFRDAKEIFCEPRGREHRKISAGNRVSTWAEKEKRSRRRIRNPAFSVLFGEKPLYIRGLLTWTVVSRHSLFPILFMASTAMRPVFLNEESLSLRSFRVNTLSNSPPSLKASSLKLKSSLAFSSLLGSRGRTTQKYPQPTLKDLTRESYEEGADNDFLLPDLSKMPHMNTNSASEVQTEQSPLARPRSKSRTIIRMLTTKFTPRTVSSPTQLVRPPPAVSNAFSKDQRDAALRERGLLPPLRPNKDLSAQELELDHRIPIVQPVEESDEQSSESGPSAADLIKKEWVAKNHGVEEEHRDRMNNFKFGGGSTPLASPSVEGQFPVPPAHEQVAGQSTADDASPPNEPLPPVPTLSERDPQEQACPAPSPPSAVLPPPPSDDQTIDRSSSPLLELSSEIQAFMFPLPPSPSPSRREIASPPRSPISVIHPSPSLRSVPGIPQSLRSDTGESGANTPRALEIQETVPLSPSQSAAPAISLTPPTAASSPATADALSSAFHMRTDSFALLEESITSVMTPSLDSTSQTTATSTTGTTDSNSNGSSAAKGPGPGKLGMLQVKTHEAATVPVIVESPIEASRFSEELAVVVEEGSASMELDEKAEDLIASTSPVPQSPPAVGSPAATLRPNKRGLTDPTANVDRRKSLNPFKRGQTITGDAGKPTSPNPGAEPQRRLSMAASLSNMRRSVVGTLSKPKAGGDGNRGRKFDASHLPPSPTIPVGSVGSRAAAASRSPPSSPRPRQAVSPVMYNRGSILLETAGIEDEESRRMTELAFLG</sequence>
<dbReference type="EMBL" id="KL142374">
    <property type="protein sequence ID" value="KDR78960.1"/>
    <property type="molecule type" value="Genomic_DNA"/>
</dbReference>